<evidence type="ECO:0000313" key="4">
    <source>
        <dbReference type="Proteomes" id="UP000076871"/>
    </source>
</evidence>
<dbReference type="GeneID" id="63819810"/>
<feature type="domain" description="DUF6533" evidence="2">
    <location>
        <begin position="23"/>
        <end position="66"/>
    </location>
</feature>
<evidence type="ECO:0000256" key="1">
    <source>
        <dbReference type="SAM" id="Phobius"/>
    </source>
</evidence>
<evidence type="ECO:0000259" key="2">
    <source>
        <dbReference type="Pfam" id="PF20151"/>
    </source>
</evidence>
<protein>
    <recommendedName>
        <fullName evidence="2">DUF6533 domain-containing protein</fullName>
    </recommendedName>
</protein>
<keyword evidence="1" id="KW-0812">Transmembrane</keyword>
<keyword evidence="1" id="KW-0472">Membrane</keyword>
<accession>A0A165G2K7</accession>
<dbReference type="AlphaFoldDB" id="A0A165G2K7"/>
<dbReference type="OrthoDB" id="2803882at2759"/>
<gene>
    <name evidence="3" type="ORF">LAESUDRAFT_519115</name>
</gene>
<dbReference type="Proteomes" id="UP000076871">
    <property type="component" value="Unassembled WGS sequence"/>
</dbReference>
<dbReference type="Pfam" id="PF20151">
    <property type="entry name" value="DUF6533"/>
    <property type="match status" value="1"/>
</dbReference>
<feature type="transmembrane region" description="Helical" evidence="1">
    <location>
        <begin position="16"/>
        <end position="33"/>
    </location>
</feature>
<organism evidence="3 4">
    <name type="scientific">Laetiporus sulphureus 93-53</name>
    <dbReference type="NCBI Taxonomy" id="1314785"/>
    <lineage>
        <taxon>Eukaryota</taxon>
        <taxon>Fungi</taxon>
        <taxon>Dikarya</taxon>
        <taxon>Basidiomycota</taxon>
        <taxon>Agaricomycotina</taxon>
        <taxon>Agaricomycetes</taxon>
        <taxon>Polyporales</taxon>
        <taxon>Laetiporus</taxon>
    </lineage>
</organism>
<keyword evidence="4" id="KW-1185">Reference proteome</keyword>
<reference evidence="3 4" key="1">
    <citation type="journal article" date="2016" name="Mol. Biol. Evol.">
        <title>Comparative Genomics of Early-Diverging Mushroom-Forming Fungi Provides Insights into the Origins of Lignocellulose Decay Capabilities.</title>
        <authorList>
            <person name="Nagy L.G."/>
            <person name="Riley R."/>
            <person name="Tritt A."/>
            <person name="Adam C."/>
            <person name="Daum C."/>
            <person name="Floudas D."/>
            <person name="Sun H."/>
            <person name="Yadav J.S."/>
            <person name="Pangilinan J."/>
            <person name="Larsson K.H."/>
            <person name="Matsuura K."/>
            <person name="Barry K."/>
            <person name="Labutti K."/>
            <person name="Kuo R."/>
            <person name="Ohm R.A."/>
            <person name="Bhattacharya S.S."/>
            <person name="Shirouzu T."/>
            <person name="Yoshinaga Y."/>
            <person name="Martin F.M."/>
            <person name="Grigoriev I.V."/>
            <person name="Hibbett D.S."/>
        </authorList>
    </citation>
    <scope>NUCLEOTIDE SEQUENCE [LARGE SCALE GENOMIC DNA]</scope>
    <source>
        <strain evidence="3 4">93-53</strain>
    </source>
</reference>
<dbReference type="EMBL" id="KV427611">
    <property type="protein sequence ID" value="KZT09746.1"/>
    <property type="molecule type" value="Genomic_DNA"/>
</dbReference>
<feature type="transmembrane region" description="Helical" evidence="1">
    <location>
        <begin position="54"/>
        <end position="79"/>
    </location>
</feature>
<evidence type="ECO:0000313" key="3">
    <source>
        <dbReference type="EMBL" id="KZT09746.1"/>
    </source>
</evidence>
<dbReference type="InterPro" id="IPR045340">
    <property type="entry name" value="DUF6533"/>
</dbReference>
<dbReference type="RefSeq" id="XP_040767486.1">
    <property type="nucleotide sequence ID" value="XM_040902779.1"/>
</dbReference>
<dbReference type="InParanoid" id="A0A165G2K7"/>
<keyword evidence="1" id="KW-1133">Transmembrane helix</keyword>
<sequence>MASATLEATDSELLKANFMSNCAFASAAVLVFYEHISTFNREIKFFWGKRSFSAVLFFINRLLALIYGAVLIAMTTNIYSQTRFVPSPLAHRVPKTLYISCHLAVK</sequence>
<proteinExistence type="predicted"/>
<name>A0A165G2K7_9APHY</name>